<dbReference type="Proteomes" id="UP000020595">
    <property type="component" value="Unassembled WGS sequence"/>
</dbReference>
<gene>
    <name evidence="2" type="ORF">J512_1069</name>
</gene>
<feature type="domain" description="Nudix hydrolase" evidence="1">
    <location>
        <begin position="39"/>
        <end position="162"/>
    </location>
</feature>
<dbReference type="AlphaFoldDB" id="A0A009IS35"/>
<dbReference type="PATRIC" id="fig|1310613.3.peg.1022"/>
<evidence type="ECO:0000313" key="2">
    <source>
        <dbReference type="EMBL" id="EXB06658.1"/>
    </source>
</evidence>
<organism evidence="2 3">
    <name type="scientific">Acinetobacter baumannii (strain 1295743)</name>
    <dbReference type="NCBI Taxonomy" id="1310613"/>
    <lineage>
        <taxon>Bacteria</taxon>
        <taxon>Pseudomonadati</taxon>
        <taxon>Pseudomonadota</taxon>
        <taxon>Gammaproteobacteria</taxon>
        <taxon>Moraxellales</taxon>
        <taxon>Moraxellaceae</taxon>
        <taxon>Acinetobacter</taxon>
        <taxon>Acinetobacter calcoaceticus/baumannii complex</taxon>
    </lineage>
</organism>
<evidence type="ECO:0000259" key="1">
    <source>
        <dbReference type="PROSITE" id="PS51462"/>
    </source>
</evidence>
<dbReference type="CDD" id="cd04511">
    <property type="entry name" value="NUDIX_Hydrolase"/>
    <property type="match status" value="1"/>
</dbReference>
<dbReference type="Gene3D" id="2.20.70.10">
    <property type="match status" value="1"/>
</dbReference>
<reference evidence="2 3" key="1">
    <citation type="submission" date="2014-02" db="EMBL/GenBank/DDBJ databases">
        <title>Comparative genomics and transcriptomics to identify genetic mechanisms underlying the emergence of carbapenem resistant Acinetobacter baumannii (CRAb).</title>
        <authorList>
            <person name="Harris A.D."/>
            <person name="Johnson K.J."/>
            <person name="George J."/>
            <person name="Shefchek K."/>
            <person name="Daugherty S.C."/>
            <person name="Parankush S."/>
            <person name="Sadzewicz L."/>
            <person name="Tallon L."/>
            <person name="Sengamalay N."/>
            <person name="Hazen T.H."/>
            <person name="Rasko D.A."/>
        </authorList>
    </citation>
    <scope>NUCLEOTIDE SEQUENCE [LARGE SCALE GENOMIC DNA]</scope>
    <source>
        <strain evidence="2 3">1295743</strain>
    </source>
</reference>
<accession>A0A009IS35</accession>
<dbReference type="Gene3D" id="3.90.79.10">
    <property type="entry name" value="Nucleoside Triphosphate Pyrophosphohydrolase"/>
    <property type="match status" value="1"/>
</dbReference>
<dbReference type="PROSITE" id="PS51462">
    <property type="entry name" value="NUDIX"/>
    <property type="match status" value="1"/>
</dbReference>
<dbReference type="RefSeq" id="WP_032050875.1">
    <property type="nucleotide sequence ID" value="NZ_JEWH01000009.1"/>
</dbReference>
<protein>
    <submittedName>
        <fullName evidence="2">NUDIX domain protein</fullName>
    </submittedName>
</protein>
<dbReference type="InterPro" id="IPR029401">
    <property type="entry name" value="Nudix_N"/>
</dbReference>
<sequence>MSYFNFCGSCGQKTSWIIPAGDHNLRQVCTSCHQIHYANPKIVSGALVTWQDKVLLCRRAIEPRYGYWTLPAGYMELGETMEQGATRETWEEAEAKIEIEKLFCMYNFPQIGHVYILFKAQLINGIFGNGPETIESRLFSENEIPWSELAFSSISQTLKHYFHDRKKGALEFHLETLNPQMSHTFLDNAIPA</sequence>
<name>A0A009IS35_ACIB9</name>
<dbReference type="SUPFAM" id="SSF55811">
    <property type="entry name" value="Nudix"/>
    <property type="match status" value="1"/>
</dbReference>
<comment type="caution">
    <text evidence="2">The sequence shown here is derived from an EMBL/GenBank/DDBJ whole genome shotgun (WGS) entry which is preliminary data.</text>
</comment>
<dbReference type="Pfam" id="PF14803">
    <property type="entry name" value="Zn_ribbon_Nudix"/>
    <property type="match status" value="1"/>
</dbReference>
<proteinExistence type="predicted"/>
<evidence type="ECO:0000313" key="3">
    <source>
        <dbReference type="Proteomes" id="UP000020595"/>
    </source>
</evidence>
<dbReference type="PANTHER" id="PTHR43222:SF2">
    <property type="entry name" value="NUDIX HYDROLASE 23, CHLOROPLASTIC"/>
    <property type="match status" value="1"/>
</dbReference>
<dbReference type="PANTHER" id="PTHR43222">
    <property type="entry name" value="NUDIX HYDROLASE 23"/>
    <property type="match status" value="1"/>
</dbReference>
<dbReference type="InterPro" id="IPR015797">
    <property type="entry name" value="NUDIX_hydrolase-like_dom_sf"/>
</dbReference>
<dbReference type="GO" id="GO:0003824">
    <property type="term" value="F:catalytic activity"/>
    <property type="evidence" value="ECO:0007669"/>
    <property type="project" value="UniProtKB-ARBA"/>
</dbReference>
<dbReference type="EMBL" id="JEWH01000009">
    <property type="protein sequence ID" value="EXB06658.1"/>
    <property type="molecule type" value="Genomic_DNA"/>
</dbReference>
<dbReference type="Pfam" id="PF00293">
    <property type="entry name" value="NUDIX"/>
    <property type="match status" value="1"/>
</dbReference>
<dbReference type="InterPro" id="IPR000086">
    <property type="entry name" value="NUDIX_hydrolase_dom"/>
</dbReference>